<dbReference type="EMBL" id="KE652260">
    <property type="protein sequence ID" value="EQL02865.1"/>
    <property type="molecule type" value="Genomic_DNA"/>
</dbReference>
<evidence type="ECO:0000313" key="2">
    <source>
        <dbReference type="Proteomes" id="UP000019374"/>
    </source>
</evidence>
<evidence type="ECO:0000313" key="1">
    <source>
        <dbReference type="EMBL" id="EQL02865.1"/>
    </source>
</evidence>
<dbReference type="Proteomes" id="UP000019374">
    <property type="component" value="Unassembled WGS sequence"/>
</dbReference>
<gene>
    <name evidence="1" type="ORF">OCS_01427</name>
</gene>
<dbReference type="HOGENOM" id="CLU_3143537_0_0_1"/>
<name>T5ABM8_OPHSC</name>
<sequence length="49" mass="5811">MEDMCRAIEANPDKLRPVVDKKRFRLEELKDACEYMYSGKHFGKVCVEM</sequence>
<dbReference type="Pfam" id="PF13602">
    <property type="entry name" value="ADH_zinc_N_2"/>
    <property type="match status" value="1"/>
</dbReference>
<dbReference type="Gene3D" id="3.90.180.10">
    <property type="entry name" value="Medium-chain alcohol dehydrogenases, catalytic domain"/>
    <property type="match status" value="1"/>
</dbReference>
<proteinExistence type="predicted"/>
<reference evidence="1 2" key="1">
    <citation type="journal article" date="2013" name="Chin. Sci. Bull.">
        <title>Genome survey uncovers the secrets of sex and lifestyle in caterpillar fungus.</title>
        <authorList>
            <person name="Hu X."/>
            <person name="Zhang Y."/>
            <person name="Xiao G."/>
            <person name="Zheng P."/>
            <person name="Xia Y."/>
            <person name="Zhang X."/>
            <person name="St Leger R.J."/>
            <person name="Liu X."/>
            <person name="Wang C."/>
        </authorList>
    </citation>
    <scope>NUCLEOTIDE SEQUENCE [LARGE SCALE GENOMIC DNA]</scope>
    <source>
        <strain evidence="2">Co18 / CGMCC 3.14243</strain>
        <tissue evidence="1">Fruit-body</tissue>
    </source>
</reference>
<accession>T5ABM8</accession>
<protein>
    <submittedName>
        <fullName evidence="1">Alcohol dehydrogenase</fullName>
    </submittedName>
</protein>
<dbReference type="AlphaFoldDB" id="T5ABM8"/>
<organism evidence="1 2">
    <name type="scientific">Ophiocordyceps sinensis (strain Co18 / CGMCC 3.14243)</name>
    <name type="common">Yarsagumba caterpillar fungus</name>
    <name type="synonym">Hirsutella sinensis</name>
    <dbReference type="NCBI Taxonomy" id="911162"/>
    <lineage>
        <taxon>Eukaryota</taxon>
        <taxon>Fungi</taxon>
        <taxon>Dikarya</taxon>
        <taxon>Ascomycota</taxon>
        <taxon>Pezizomycotina</taxon>
        <taxon>Sordariomycetes</taxon>
        <taxon>Hypocreomycetidae</taxon>
        <taxon>Hypocreales</taxon>
        <taxon>Ophiocordycipitaceae</taxon>
        <taxon>Ophiocordyceps</taxon>
    </lineage>
</organism>